<gene>
    <name evidence="1" type="ORF">LCGC14_1648810</name>
</gene>
<accession>A0A0F9HXE4</accession>
<sequence length="167" mass="18298">MDTLGTLAHRLFPARATATEDTLLDLTTKGDFAQKPSGALDLLKYSVALSPEVERDAPVRPILKQNGIAFMFTVSTAAGKTFNWHMKAWLNENGPAKYVAAGTGIAGTQAVVKYPHNGVAVANTFWADTIAVTWFDWYKTVKATTPSTARNSVSEVWLDDAGWRHWL</sequence>
<reference evidence="1" key="1">
    <citation type="journal article" date="2015" name="Nature">
        <title>Complex archaea that bridge the gap between prokaryotes and eukaryotes.</title>
        <authorList>
            <person name="Spang A."/>
            <person name="Saw J.H."/>
            <person name="Jorgensen S.L."/>
            <person name="Zaremba-Niedzwiedzka K."/>
            <person name="Martijn J."/>
            <person name="Lind A.E."/>
            <person name="van Eijk R."/>
            <person name="Schleper C."/>
            <person name="Guy L."/>
            <person name="Ettema T.J."/>
        </authorList>
    </citation>
    <scope>NUCLEOTIDE SEQUENCE</scope>
</reference>
<feature type="non-terminal residue" evidence="1">
    <location>
        <position position="167"/>
    </location>
</feature>
<dbReference type="AlphaFoldDB" id="A0A0F9HXE4"/>
<protein>
    <submittedName>
        <fullName evidence="1">Uncharacterized protein</fullName>
    </submittedName>
</protein>
<name>A0A0F9HXE4_9ZZZZ</name>
<evidence type="ECO:0000313" key="1">
    <source>
        <dbReference type="EMBL" id="KKM20111.1"/>
    </source>
</evidence>
<proteinExistence type="predicted"/>
<dbReference type="EMBL" id="LAZR01013837">
    <property type="protein sequence ID" value="KKM20111.1"/>
    <property type="molecule type" value="Genomic_DNA"/>
</dbReference>
<organism evidence="1">
    <name type="scientific">marine sediment metagenome</name>
    <dbReference type="NCBI Taxonomy" id="412755"/>
    <lineage>
        <taxon>unclassified sequences</taxon>
        <taxon>metagenomes</taxon>
        <taxon>ecological metagenomes</taxon>
    </lineage>
</organism>
<comment type="caution">
    <text evidence="1">The sequence shown here is derived from an EMBL/GenBank/DDBJ whole genome shotgun (WGS) entry which is preliminary data.</text>
</comment>